<accession>A0ABP6LKB4</accession>
<protein>
    <recommendedName>
        <fullName evidence="3">Transcriptional regulator, AbiEi antitoxin, Type IV TA system</fullName>
    </recommendedName>
</protein>
<dbReference type="Proteomes" id="UP001501035">
    <property type="component" value="Unassembled WGS sequence"/>
</dbReference>
<proteinExistence type="predicted"/>
<evidence type="ECO:0000313" key="1">
    <source>
        <dbReference type="EMBL" id="GAA3048589.1"/>
    </source>
</evidence>
<evidence type="ECO:0008006" key="3">
    <source>
        <dbReference type="Google" id="ProtNLM"/>
    </source>
</evidence>
<comment type="caution">
    <text evidence="1">The sequence shown here is derived from an EMBL/GenBank/DDBJ whole genome shotgun (WGS) entry which is preliminary data.</text>
</comment>
<dbReference type="RefSeq" id="WP_344716990.1">
    <property type="nucleotide sequence ID" value="NZ_BAAAVS010000059.1"/>
</dbReference>
<keyword evidence="2" id="KW-1185">Reference proteome</keyword>
<organism evidence="1 2">
    <name type="scientific">Gordonia defluvii</name>
    <dbReference type="NCBI Taxonomy" id="283718"/>
    <lineage>
        <taxon>Bacteria</taxon>
        <taxon>Bacillati</taxon>
        <taxon>Actinomycetota</taxon>
        <taxon>Actinomycetes</taxon>
        <taxon>Mycobacteriales</taxon>
        <taxon>Gordoniaceae</taxon>
        <taxon>Gordonia</taxon>
    </lineage>
</organism>
<evidence type="ECO:0000313" key="2">
    <source>
        <dbReference type="Proteomes" id="UP001501035"/>
    </source>
</evidence>
<name>A0ABP6LKB4_9ACTN</name>
<gene>
    <name evidence="1" type="ORF">GCM10010528_29710</name>
</gene>
<sequence length="298" mass="32932">MPSPEPSAIITRSDAVARGMTDRELARLERVARGLYRTSPEQQRYPEAGHREVALAIAGRAASHNSVVSHHSAATIHRLPMLRPDLSRLHLTRREGMEGNRRRTRHTHPGPLGDEEIVVVEGVVVTTIERTAIDVARGSDFAEALTVVDSALRAGADHDLMAQLCERSRQRGIAVARCAVATGSPLAANPGESWSRAQMIVAKFPSPGLQRELWVEGTQYFVDFDFAGEVVGEFDGQRKYTKDLRPGEDASQAVIREKNRENAIRSTGAEVVRWDWNDLGAGRMIPRLGRALRGRRLI</sequence>
<dbReference type="EMBL" id="BAAAVS010000059">
    <property type="protein sequence ID" value="GAA3048589.1"/>
    <property type="molecule type" value="Genomic_DNA"/>
</dbReference>
<reference evidence="2" key="1">
    <citation type="journal article" date="2019" name="Int. J. Syst. Evol. Microbiol.">
        <title>The Global Catalogue of Microorganisms (GCM) 10K type strain sequencing project: providing services to taxonomists for standard genome sequencing and annotation.</title>
        <authorList>
            <consortium name="The Broad Institute Genomics Platform"/>
            <consortium name="The Broad Institute Genome Sequencing Center for Infectious Disease"/>
            <person name="Wu L."/>
            <person name="Ma J."/>
        </authorList>
    </citation>
    <scope>NUCLEOTIDE SEQUENCE [LARGE SCALE GENOMIC DNA]</scope>
    <source>
        <strain evidence="2">JCM 14234</strain>
    </source>
</reference>